<comment type="subcellular location">
    <subcellularLocation>
        <location evidence="1 9">Golgi apparatus</location>
        <location evidence="1 9">Golgi stack membrane</location>
        <topology evidence="1 9">Single-pass type II membrane protein</topology>
    </subcellularLocation>
</comment>
<protein>
    <recommendedName>
        <fullName evidence="9">Hexosyltransferase</fullName>
        <ecNumber evidence="9">2.4.1.-</ecNumber>
    </recommendedName>
</protein>
<evidence type="ECO:0000256" key="5">
    <source>
        <dbReference type="ARBA" id="ARBA00022968"/>
    </source>
</evidence>
<evidence type="ECO:0000256" key="3">
    <source>
        <dbReference type="ARBA" id="ARBA00022679"/>
    </source>
</evidence>
<evidence type="ECO:0000256" key="10">
    <source>
        <dbReference type="SAM" id="Coils"/>
    </source>
</evidence>
<feature type="compositionally biased region" description="Polar residues" evidence="11">
    <location>
        <begin position="528"/>
        <end position="538"/>
    </location>
</feature>
<keyword evidence="12" id="KW-1185">Reference proteome</keyword>
<sequence length="561" mass="64620">MKKPSKNFVFKATCAVLLLLFFGQISLFFICRCGESQELWAREKRSLSCEEKIKKYLEKIAEKNEEIKKLKSQADVQNSIIRKLGKQSQDLTLLLKAYKRSELKFTQQLPESRNSDLVKEFNEGEILTSEFEVTHFDSYTWNAVYSLSTGLGHSPGVRPMPRQPIGKEYHSILNFAVGKINEDSEDKNMLTSDFDLVDGISRTDRIKGGEYDLYFRTNHLNVYHRIKAFRPFTSLQLVGNVETVDTNHDIINLILPLSGRIEKFKLFMENFVAVGIHWDRRLFLTVVFFGEEGKHEIGNILSNVSRTANFTSYQIIYSDKPFSRGLGLQKGALAWDKGNVLMFFCDVDVFFTPEFLERCRFYTAPGHQVYYPVVFSLFNPMVVYGGNPPPLREQYKINRETGYWRDFGFGMVCHYRSDFLQTGGFDLTIKGWGKEDVKLYRKYLNSKIKVVRAVDRGIFHMYHHKYCSRNLTSSQYVACLNSKVKSEASHIQMGLLAFGGRIFESSDPDWFEQLQASAPKNKRPDPPTSTASITNNSESKVDVNQDKQKYIQIKSETKTTA</sequence>
<gene>
    <name evidence="13" type="primary">LOC116298208</name>
</gene>
<keyword evidence="10" id="KW-0175">Coiled coil</keyword>
<dbReference type="EC" id="2.4.1.-" evidence="9"/>
<dbReference type="RefSeq" id="XP_031562451.1">
    <property type="nucleotide sequence ID" value="XM_031706591.1"/>
</dbReference>
<evidence type="ECO:0000256" key="4">
    <source>
        <dbReference type="ARBA" id="ARBA00022692"/>
    </source>
</evidence>
<dbReference type="Proteomes" id="UP000515163">
    <property type="component" value="Unplaced"/>
</dbReference>
<dbReference type="PANTHER" id="PTHR12369:SF45">
    <property type="entry name" value="HEXOSYLTRANSFERASE"/>
    <property type="match status" value="1"/>
</dbReference>
<feature type="coiled-coil region" evidence="10">
    <location>
        <begin position="46"/>
        <end position="80"/>
    </location>
</feature>
<feature type="region of interest" description="Disordered" evidence="11">
    <location>
        <begin position="516"/>
        <end position="547"/>
    </location>
</feature>
<dbReference type="SUPFAM" id="SSF53448">
    <property type="entry name" value="Nucleotide-diphospho-sugar transferases"/>
    <property type="match status" value="1"/>
</dbReference>
<dbReference type="AlphaFoldDB" id="A0A6P8I4Q5"/>
<keyword evidence="5 9" id="KW-0735">Signal-anchor</keyword>
<evidence type="ECO:0000256" key="1">
    <source>
        <dbReference type="ARBA" id="ARBA00004447"/>
    </source>
</evidence>
<keyword evidence="4" id="KW-0812">Transmembrane</keyword>
<evidence type="ECO:0000256" key="9">
    <source>
        <dbReference type="RuleBase" id="RU364016"/>
    </source>
</evidence>
<dbReference type="InterPro" id="IPR029044">
    <property type="entry name" value="Nucleotide-diphossugar_trans"/>
</dbReference>
<comment type="similarity">
    <text evidence="2 9">Belongs to the chondroitin N-acetylgalactosaminyltransferase family.</text>
</comment>
<evidence type="ECO:0000256" key="7">
    <source>
        <dbReference type="ARBA" id="ARBA00023034"/>
    </source>
</evidence>
<dbReference type="KEGG" id="aten:116298208"/>
<dbReference type="InterPro" id="IPR051227">
    <property type="entry name" value="CS_glycosyltransferase"/>
</dbReference>
<dbReference type="GO" id="GO:0032580">
    <property type="term" value="C:Golgi cisterna membrane"/>
    <property type="evidence" value="ECO:0007669"/>
    <property type="project" value="UniProtKB-SubCell"/>
</dbReference>
<dbReference type="OrthoDB" id="431432at2759"/>
<keyword evidence="7 9" id="KW-0333">Golgi apparatus</keyword>
<evidence type="ECO:0000313" key="12">
    <source>
        <dbReference type="Proteomes" id="UP000515163"/>
    </source>
</evidence>
<keyword evidence="6" id="KW-1133">Transmembrane helix</keyword>
<evidence type="ECO:0000256" key="6">
    <source>
        <dbReference type="ARBA" id="ARBA00022989"/>
    </source>
</evidence>
<evidence type="ECO:0000256" key="11">
    <source>
        <dbReference type="SAM" id="MobiDB-lite"/>
    </source>
</evidence>
<accession>A0A6P8I4Q5</accession>
<dbReference type="GO" id="GO:0047238">
    <property type="term" value="F:glucuronosyl-N-acetylgalactosaminyl-proteoglycan 4-beta-N-acetylgalactosaminyltransferase activity"/>
    <property type="evidence" value="ECO:0007669"/>
    <property type="project" value="TreeGrafter"/>
</dbReference>
<dbReference type="FunCoup" id="A0A6P8I4Q5">
    <property type="interactions" value="657"/>
</dbReference>
<evidence type="ECO:0000313" key="13">
    <source>
        <dbReference type="RefSeq" id="XP_031562451.1"/>
    </source>
</evidence>
<dbReference type="PANTHER" id="PTHR12369">
    <property type="entry name" value="CHONDROITIN SYNTHASE"/>
    <property type="match status" value="1"/>
</dbReference>
<keyword evidence="8" id="KW-0472">Membrane</keyword>
<reference evidence="13" key="1">
    <citation type="submission" date="2025-08" db="UniProtKB">
        <authorList>
            <consortium name="RefSeq"/>
        </authorList>
    </citation>
    <scope>IDENTIFICATION</scope>
    <source>
        <tissue evidence="13">Tentacle</tissue>
    </source>
</reference>
<dbReference type="Gene3D" id="3.90.550.10">
    <property type="entry name" value="Spore Coat Polysaccharide Biosynthesis Protein SpsA, Chain A"/>
    <property type="match status" value="1"/>
</dbReference>
<organism evidence="12 13">
    <name type="scientific">Actinia tenebrosa</name>
    <name type="common">Australian red waratah sea anemone</name>
    <dbReference type="NCBI Taxonomy" id="6105"/>
    <lineage>
        <taxon>Eukaryota</taxon>
        <taxon>Metazoa</taxon>
        <taxon>Cnidaria</taxon>
        <taxon>Anthozoa</taxon>
        <taxon>Hexacorallia</taxon>
        <taxon>Actiniaria</taxon>
        <taxon>Actiniidae</taxon>
        <taxon>Actinia</taxon>
    </lineage>
</organism>
<evidence type="ECO:0000256" key="8">
    <source>
        <dbReference type="ARBA" id="ARBA00023136"/>
    </source>
</evidence>
<name>A0A6P8I4Q5_ACTTE</name>
<dbReference type="GeneID" id="116298208"/>
<dbReference type="InParanoid" id="A0A6P8I4Q5"/>
<proteinExistence type="inferred from homology"/>
<dbReference type="Pfam" id="PF05679">
    <property type="entry name" value="CHGN"/>
    <property type="match status" value="1"/>
</dbReference>
<evidence type="ECO:0000256" key="2">
    <source>
        <dbReference type="ARBA" id="ARBA00009239"/>
    </source>
</evidence>
<keyword evidence="3 9" id="KW-0808">Transferase</keyword>
<dbReference type="InterPro" id="IPR008428">
    <property type="entry name" value="Chond_GalNAc"/>
</dbReference>